<reference evidence="5 6" key="1">
    <citation type="submission" date="2020-10" db="EMBL/GenBank/DDBJ databases">
        <title>Connecting structure to function with the recovery of over 1000 high-quality activated sludge metagenome-assembled genomes encoding full-length rRNA genes using long-read sequencing.</title>
        <authorList>
            <person name="Singleton C.M."/>
            <person name="Petriglieri F."/>
            <person name="Kristensen J.M."/>
            <person name="Kirkegaard R.H."/>
            <person name="Michaelsen T.Y."/>
            <person name="Andersen M.H."/>
            <person name="Karst S.M."/>
            <person name="Dueholm M.S."/>
            <person name="Nielsen P.H."/>
            <person name="Albertsen M."/>
        </authorList>
    </citation>
    <scope>NUCLEOTIDE SEQUENCE [LARGE SCALE GENOMIC DNA]</scope>
    <source>
        <strain evidence="5">Ribe_18-Q3-R11-54_BAT3C.373</strain>
    </source>
</reference>
<dbReference type="GO" id="GO:0006508">
    <property type="term" value="P:proteolysis"/>
    <property type="evidence" value="ECO:0007669"/>
    <property type="project" value="InterPro"/>
</dbReference>
<evidence type="ECO:0000313" key="5">
    <source>
        <dbReference type="EMBL" id="MBK9716600.1"/>
    </source>
</evidence>
<dbReference type="Proteomes" id="UP000808349">
    <property type="component" value="Unassembled WGS sequence"/>
</dbReference>
<organism evidence="5 6">
    <name type="scientific">Candidatus Defluviibacterium haderslevense</name>
    <dbReference type="NCBI Taxonomy" id="2981993"/>
    <lineage>
        <taxon>Bacteria</taxon>
        <taxon>Pseudomonadati</taxon>
        <taxon>Bacteroidota</taxon>
        <taxon>Saprospiria</taxon>
        <taxon>Saprospirales</taxon>
        <taxon>Saprospiraceae</taxon>
        <taxon>Candidatus Defluviibacterium</taxon>
    </lineage>
</organism>
<dbReference type="InterPro" id="IPR001375">
    <property type="entry name" value="Peptidase_S9_cat"/>
</dbReference>
<keyword evidence="3" id="KW-0720">Serine protease</keyword>
<accession>A0A9D7S7G8</accession>
<dbReference type="InterPro" id="IPR029058">
    <property type="entry name" value="AB_hydrolase_fold"/>
</dbReference>
<evidence type="ECO:0000256" key="3">
    <source>
        <dbReference type="ARBA" id="ARBA00022825"/>
    </source>
</evidence>
<dbReference type="PANTHER" id="PTHR42776">
    <property type="entry name" value="SERINE PEPTIDASE S9 FAMILY MEMBER"/>
    <property type="match status" value="1"/>
</dbReference>
<dbReference type="GO" id="GO:0004252">
    <property type="term" value="F:serine-type endopeptidase activity"/>
    <property type="evidence" value="ECO:0007669"/>
    <property type="project" value="TreeGrafter"/>
</dbReference>
<dbReference type="AlphaFoldDB" id="A0A9D7S7G8"/>
<feature type="domain" description="Peptidase S9 prolyl oligopeptidase catalytic" evidence="4">
    <location>
        <begin position="474"/>
        <end position="682"/>
    </location>
</feature>
<keyword evidence="1" id="KW-0732">Signal</keyword>
<dbReference type="InterPro" id="IPR011042">
    <property type="entry name" value="6-blade_b-propeller_TolB-like"/>
</dbReference>
<evidence type="ECO:0000313" key="6">
    <source>
        <dbReference type="Proteomes" id="UP000808349"/>
    </source>
</evidence>
<protein>
    <submittedName>
        <fullName evidence="5">S9 family peptidase</fullName>
    </submittedName>
</protein>
<proteinExistence type="predicted"/>
<keyword evidence="2" id="KW-0378">Hydrolase</keyword>
<dbReference type="PANTHER" id="PTHR42776:SF13">
    <property type="entry name" value="DIPEPTIDYL-PEPTIDASE 5"/>
    <property type="match status" value="1"/>
</dbReference>
<name>A0A9D7S7G8_9BACT</name>
<evidence type="ECO:0000256" key="2">
    <source>
        <dbReference type="ARBA" id="ARBA00022801"/>
    </source>
</evidence>
<evidence type="ECO:0000259" key="4">
    <source>
        <dbReference type="Pfam" id="PF00326"/>
    </source>
</evidence>
<dbReference type="Pfam" id="PF07676">
    <property type="entry name" value="PD40"/>
    <property type="match status" value="2"/>
</dbReference>
<evidence type="ECO:0000256" key="1">
    <source>
        <dbReference type="ARBA" id="ARBA00022729"/>
    </source>
</evidence>
<dbReference type="Pfam" id="PF00326">
    <property type="entry name" value="Peptidase_S9"/>
    <property type="match status" value="1"/>
</dbReference>
<sequence>MKYSISFLLIIFIYFNGNTQDKKPITHEDMWSLKRVGSPELSPDGKWVVFNVTEPSYDEKEQINDLWIVSSDGKSSPRKITSGKAGEGGYTWNPDGTKIAFSAKRDGDEESQIYILNIKEGGEAQKITKLSSGANSPKWSPDGNKIIFTSSIYPKCYEDSTNKKMVEEKKKIKYKARVYTTFPIRSWDKWNDEKQNHIYVQSASPDSAARNIFRDVQISQLSGFNAASANWNFDSQSIIFSASTEFNTSAYQEPSSNLYVVSIYGGDAKVLTSEMYSYSNPIISSDGKYLFCFGNKINNNKVYNMNHLIRFDFPEMKNKTILTQKLDRQTNNLTIQKDNIYLSVESQGKDFIYSLSLQDSALKQFSNSVYGCFTNVRVSTTGTTTIVANYESGTMPPEIVKLNPDGSFIFLTKFNTDKLSTLDLDNGETFWFTSSRGKKIRNLLIKPAGFNPQKKYPLFVVMHGGPAGSWKENWSYRWNYQLLAKPGYILLLTDYTGSTGYGEKFSQDIQYDPFKGPGLEINEAAVEAIKRYPFIDGSKQAAGGASYGGHLANWLQATTTHYKCLISHAGLVNSVSQWGTSDDIIGRERMNAGVPWSQSKIWREQNPFTYANQFRTPMLVTVGELDYRVPVNNSIENWHILQRQKIPSKLIVFPEENHWVLKAENSRFFYQELHSWLETYLK</sequence>
<keyword evidence="3" id="KW-0645">Protease</keyword>
<comment type="caution">
    <text evidence="5">The sequence shown here is derived from an EMBL/GenBank/DDBJ whole genome shotgun (WGS) entry which is preliminary data.</text>
</comment>
<dbReference type="SUPFAM" id="SSF53474">
    <property type="entry name" value="alpha/beta-Hydrolases"/>
    <property type="match status" value="1"/>
</dbReference>
<dbReference type="Gene3D" id="3.40.50.1820">
    <property type="entry name" value="alpha/beta hydrolase"/>
    <property type="match status" value="1"/>
</dbReference>
<dbReference type="EMBL" id="JADKFW010000004">
    <property type="protein sequence ID" value="MBK9716600.1"/>
    <property type="molecule type" value="Genomic_DNA"/>
</dbReference>
<dbReference type="InterPro" id="IPR011659">
    <property type="entry name" value="WD40"/>
</dbReference>
<dbReference type="SUPFAM" id="SSF82171">
    <property type="entry name" value="DPP6 N-terminal domain-like"/>
    <property type="match status" value="1"/>
</dbReference>
<dbReference type="Gene3D" id="2.120.10.30">
    <property type="entry name" value="TolB, C-terminal domain"/>
    <property type="match status" value="2"/>
</dbReference>
<gene>
    <name evidence="5" type="ORF">IPO85_03610</name>
</gene>